<keyword evidence="5 7" id="KW-0472">Membrane</keyword>
<dbReference type="PANTHER" id="PTHR30572:SF4">
    <property type="entry name" value="ABC TRANSPORTER PERMEASE YTRF"/>
    <property type="match status" value="1"/>
</dbReference>
<dbReference type="InterPro" id="IPR003838">
    <property type="entry name" value="ABC3_permease_C"/>
</dbReference>
<dbReference type="Pfam" id="PF02687">
    <property type="entry name" value="FtsX"/>
    <property type="match status" value="2"/>
</dbReference>
<evidence type="ECO:0000256" key="4">
    <source>
        <dbReference type="ARBA" id="ARBA00022989"/>
    </source>
</evidence>
<protein>
    <recommendedName>
        <fullName evidence="8">ABC3 transporter permease C-terminal domain-containing protein</fullName>
    </recommendedName>
</protein>
<dbReference type="AlphaFoldDB" id="A0A2T4DHW7"/>
<dbReference type="GO" id="GO:0022857">
    <property type="term" value="F:transmembrane transporter activity"/>
    <property type="evidence" value="ECO:0007669"/>
    <property type="project" value="TreeGrafter"/>
</dbReference>
<keyword evidence="2" id="KW-1003">Cell membrane</keyword>
<feature type="domain" description="ABC3 transporter permease C-terminal" evidence="8">
    <location>
        <begin position="471"/>
        <end position="579"/>
    </location>
</feature>
<evidence type="ECO:0000256" key="2">
    <source>
        <dbReference type="ARBA" id="ARBA00022475"/>
    </source>
</evidence>
<keyword evidence="3 7" id="KW-0812">Transmembrane</keyword>
<feature type="transmembrane region" description="Helical" evidence="7">
    <location>
        <begin position="200"/>
        <end position="220"/>
    </location>
</feature>
<evidence type="ECO:0000256" key="3">
    <source>
        <dbReference type="ARBA" id="ARBA00022692"/>
    </source>
</evidence>
<feature type="transmembrane region" description="Helical" evidence="7">
    <location>
        <begin position="59"/>
        <end position="81"/>
    </location>
</feature>
<dbReference type="PANTHER" id="PTHR30572">
    <property type="entry name" value="MEMBRANE COMPONENT OF TRANSPORTER-RELATED"/>
    <property type="match status" value="1"/>
</dbReference>
<evidence type="ECO:0000256" key="5">
    <source>
        <dbReference type="ARBA" id="ARBA00023136"/>
    </source>
</evidence>
<feature type="transmembrane region" description="Helical" evidence="7">
    <location>
        <begin position="520"/>
        <end position="539"/>
    </location>
</feature>
<name>A0A2T4DHW7_9BACT</name>
<feature type="transmembrane region" description="Helical" evidence="7">
    <location>
        <begin position="468"/>
        <end position="492"/>
    </location>
</feature>
<evidence type="ECO:0000256" key="6">
    <source>
        <dbReference type="ARBA" id="ARBA00038076"/>
    </source>
</evidence>
<evidence type="ECO:0000259" key="8">
    <source>
        <dbReference type="Pfam" id="PF02687"/>
    </source>
</evidence>
<dbReference type="EMBL" id="PYVU01000167">
    <property type="protein sequence ID" value="PTB93429.1"/>
    <property type="molecule type" value="Genomic_DNA"/>
</dbReference>
<sequence>MAEGTDIPALEAGFASLVKETVKRDMEEDTYNLLLQPLEEIHLDSEIQTSLVVSTNPQLLWILSGIAVLILLIACINFTTLSIGRSATRAKEVGVRKTMGAAYKQLFGQFMTESVLMTIAAALVGLLLANLLLPVFNDLFEKTLQIVFSPAQVAIIFCLLILITFIAGAYPALFLSQLRPIAVLKSNLNLNFGKQGLRKFLLGFQLFLSLFLLACTFIMYKQMNDINKYNLGFTKDDILMVEVPAIPDQSFITIIKKSFEKANRFKKVIQQNAQIEGAGIANATYGNDTWWEGGFPDKTGQMKYFKFSFVGAEYADILNLEFVKGRNFSLDIPSDSNAVIINEAFVKLMNLENPLQEQIYSAKNDGFKDIRIIGVMKDFHHASLYDKIEPVMISLNPEAVFSGINSLNISGGTNPTVYIKPATDDFQAVLTTLKAEWNNLYPEEPFKFSFLDEVVQKQYVSDQRLGKMVGLASIIAILIAAMGLFALASLAISGRMKEIGIRKVMGASAYNISVMFNKEFLKITSIGVVLAMPFSYWLMMRWLDQFEVKASPGAWVFIATILLGVVFTVLVVSFQTVRAGLMNPVRSLKEE</sequence>
<dbReference type="GO" id="GO:0005886">
    <property type="term" value="C:plasma membrane"/>
    <property type="evidence" value="ECO:0007669"/>
    <property type="project" value="UniProtKB-SubCell"/>
</dbReference>
<evidence type="ECO:0000256" key="1">
    <source>
        <dbReference type="ARBA" id="ARBA00004651"/>
    </source>
</evidence>
<gene>
    <name evidence="9" type="ORF">C9994_13055</name>
</gene>
<reference evidence="9 10" key="1">
    <citation type="submission" date="2018-03" db="EMBL/GenBank/DDBJ databases">
        <title>Cross-interface Injection: A General Nanoliter Liquid Handling Method Applied to Single Cells Genome Amplification Automated Nanoliter Liquid Handling Applied to Single Cell Multiple Displacement Amplification.</title>
        <authorList>
            <person name="Yun J."/>
            <person name="Xu P."/>
            <person name="Xu J."/>
            <person name="Dai X."/>
            <person name="Wang Y."/>
            <person name="Zheng X."/>
            <person name="Cao C."/>
            <person name="Yi Q."/>
            <person name="Zhu Y."/>
            <person name="Wang L."/>
            <person name="Dong Z."/>
            <person name="Huang Y."/>
            <person name="Huang L."/>
            <person name="Du W."/>
        </authorList>
    </citation>
    <scope>NUCLEOTIDE SEQUENCE [LARGE SCALE GENOMIC DNA]</scope>
    <source>
        <strain evidence="9 10">Z-D1-2</strain>
    </source>
</reference>
<feature type="domain" description="ABC3 transporter permease C-terminal" evidence="8">
    <location>
        <begin position="66"/>
        <end position="177"/>
    </location>
</feature>
<dbReference type="InterPro" id="IPR050250">
    <property type="entry name" value="Macrolide_Exporter_MacB"/>
</dbReference>
<feature type="transmembrane region" description="Helical" evidence="7">
    <location>
        <begin position="153"/>
        <end position="175"/>
    </location>
</feature>
<evidence type="ECO:0000256" key="7">
    <source>
        <dbReference type="SAM" id="Phobius"/>
    </source>
</evidence>
<organism evidence="9 10">
    <name type="scientific">Marivirga lumbricoides</name>
    <dbReference type="NCBI Taxonomy" id="1046115"/>
    <lineage>
        <taxon>Bacteria</taxon>
        <taxon>Pseudomonadati</taxon>
        <taxon>Bacteroidota</taxon>
        <taxon>Cytophagia</taxon>
        <taxon>Cytophagales</taxon>
        <taxon>Marivirgaceae</taxon>
        <taxon>Marivirga</taxon>
    </lineage>
</organism>
<feature type="transmembrane region" description="Helical" evidence="7">
    <location>
        <begin position="554"/>
        <end position="574"/>
    </location>
</feature>
<comment type="caution">
    <text evidence="9">The sequence shown here is derived from an EMBL/GenBank/DDBJ whole genome shotgun (WGS) entry which is preliminary data.</text>
</comment>
<accession>A0A2T4DHW7</accession>
<comment type="similarity">
    <text evidence="6">Belongs to the ABC-4 integral membrane protein family.</text>
</comment>
<feature type="transmembrane region" description="Helical" evidence="7">
    <location>
        <begin position="114"/>
        <end position="133"/>
    </location>
</feature>
<proteinExistence type="inferred from homology"/>
<comment type="subcellular location">
    <subcellularLocation>
        <location evidence="1">Cell membrane</location>
        <topology evidence="1">Multi-pass membrane protein</topology>
    </subcellularLocation>
</comment>
<keyword evidence="4 7" id="KW-1133">Transmembrane helix</keyword>
<evidence type="ECO:0000313" key="9">
    <source>
        <dbReference type="EMBL" id="PTB93429.1"/>
    </source>
</evidence>
<evidence type="ECO:0000313" key="10">
    <source>
        <dbReference type="Proteomes" id="UP000240608"/>
    </source>
</evidence>
<dbReference type="Proteomes" id="UP000240608">
    <property type="component" value="Unassembled WGS sequence"/>
</dbReference>